<evidence type="ECO:0000313" key="2">
    <source>
        <dbReference type="EMBL" id="KAJ7720095.1"/>
    </source>
</evidence>
<name>A0AAD7MJV0_9AGAR</name>
<accession>A0AAD7MJV0</accession>
<protein>
    <submittedName>
        <fullName evidence="2">Uncharacterized protein</fullName>
    </submittedName>
</protein>
<organism evidence="2 3">
    <name type="scientific">Mycena maculata</name>
    <dbReference type="NCBI Taxonomy" id="230809"/>
    <lineage>
        <taxon>Eukaryota</taxon>
        <taxon>Fungi</taxon>
        <taxon>Dikarya</taxon>
        <taxon>Basidiomycota</taxon>
        <taxon>Agaricomycotina</taxon>
        <taxon>Agaricomycetes</taxon>
        <taxon>Agaricomycetidae</taxon>
        <taxon>Agaricales</taxon>
        <taxon>Marasmiineae</taxon>
        <taxon>Mycenaceae</taxon>
        <taxon>Mycena</taxon>
    </lineage>
</organism>
<dbReference type="Proteomes" id="UP001215280">
    <property type="component" value="Unassembled WGS sequence"/>
</dbReference>
<feature type="region of interest" description="Disordered" evidence="1">
    <location>
        <begin position="205"/>
        <end position="239"/>
    </location>
</feature>
<comment type="caution">
    <text evidence="2">The sequence shown here is derived from an EMBL/GenBank/DDBJ whole genome shotgun (WGS) entry which is preliminary data.</text>
</comment>
<reference evidence="2" key="1">
    <citation type="submission" date="2023-03" db="EMBL/GenBank/DDBJ databases">
        <title>Massive genome expansion in bonnet fungi (Mycena s.s.) driven by repeated elements and novel gene families across ecological guilds.</title>
        <authorList>
            <consortium name="Lawrence Berkeley National Laboratory"/>
            <person name="Harder C.B."/>
            <person name="Miyauchi S."/>
            <person name="Viragh M."/>
            <person name="Kuo A."/>
            <person name="Thoen E."/>
            <person name="Andreopoulos B."/>
            <person name="Lu D."/>
            <person name="Skrede I."/>
            <person name="Drula E."/>
            <person name="Henrissat B."/>
            <person name="Morin E."/>
            <person name="Kohler A."/>
            <person name="Barry K."/>
            <person name="LaButti K."/>
            <person name="Morin E."/>
            <person name="Salamov A."/>
            <person name="Lipzen A."/>
            <person name="Mereny Z."/>
            <person name="Hegedus B."/>
            <person name="Baldrian P."/>
            <person name="Stursova M."/>
            <person name="Weitz H."/>
            <person name="Taylor A."/>
            <person name="Grigoriev I.V."/>
            <person name="Nagy L.G."/>
            <person name="Martin F."/>
            <person name="Kauserud H."/>
        </authorList>
    </citation>
    <scope>NUCLEOTIDE SEQUENCE</scope>
    <source>
        <strain evidence="2">CBHHK188m</strain>
    </source>
</reference>
<dbReference type="AlphaFoldDB" id="A0AAD7MJV0"/>
<dbReference type="EMBL" id="JARJLG010000284">
    <property type="protein sequence ID" value="KAJ7720095.1"/>
    <property type="molecule type" value="Genomic_DNA"/>
</dbReference>
<feature type="compositionally biased region" description="Pro residues" evidence="1">
    <location>
        <begin position="209"/>
        <end position="226"/>
    </location>
</feature>
<sequence length="501" mass="55005">MMAMGRCPRVLTEAMSRWGRVPTKKMSGWACMLTKGTSIKQDKVLLNAAKWCMWWAQSGQLCEACKRQVRQRILCQADGTCQPPADHMSETHVDPGCVGFCPRCEDAGSGRQLKIPFLDRPAARFGHGWANCGNSFFAQDVPFSNVVSFHPVFDSMFSGITTDSVDTLIPAAPAAPAADPVQEFIDLYGIPDGFSNFGGSGFNSAPSCDPSPLPLLPPPPPTPAPSPVVEASSDQGPSAPKLKLIKQISSTQRAPELRLSANVLPKKNEMAVLVVFLWKLQNYRKCRVIDMALALVDRKNVVAGLFPQGARSEACNCYMPQRQLPGRCEACKRAVCMAVKEYKELVNQACQSDPPVIAITCSLSSHTDCVAQQIDSVFTAKCSPLNGILTFLPERYTTQLELFDCCPLALNQITWVFESRSPAHSVLMLIASYSKYMIPSPRSVPTYLCSLQSLNVILQSLLEGYTMQLWTYMPGLTALGDEYLDVGDRGEGHWQEQTMEV</sequence>
<evidence type="ECO:0000313" key="3">
    <source>
        <dbReference type="Proteomes" id="UP001215280"/>
    </source>
</evidence>
<proteinExistence type="predicted"/>
<gene>
    <name evidence="2" type="ORF">DFH07DRAFT_947082</name>
</gene>
<evidence type="ECO:0000256" key="1">
    <source>
        <dbReference type="SAM" id="MobiDB-lite"/>
    </source>
</evidence>
<keyword evidence="3" id="KW-1185">Reference proteome</keyword>